<name>A0AAP5IDG3_9CYAN</name>
<keyword evidence="1" id="KW-0732">Signal</keyword>
<evidence type="ECO:0000313" key="3">
    <source>
        <dbReference type="EMBL" id="MDR9899588.1"/>
    </source>
</evidence>
<proteinExistence type="predicted"/>
<feature type="chain" id="PRO_5043002259" description="Surface-adhesin protein E-like domain-containing protein" evidence="1">
    <location>
        <begin position="22"/>
        <end position="120"/>
    </location>
</feature>
<feature type="domain" description="Surface-adhesin protein E-like" evidence="2">
    <location>
        <begin position="25"/>
        <end position="120"/>
    </location>
</feature>
<evidence type="ECO:0000259" key="2">
    <source>
        <dbReference type="Pfam" id="PF16747"/>
    </source>
</evidence>
<evidence type="ECO:0000256" key="1">
    <source>
        <dbReference type="SAM" id="SignalP"/>
    </source>
</evidence>
<sequence length="120" mass="13253">MLKHLVIASLITLTSVSSVYAEVLVPIGELDNGTSLYLDTDSIQGKDGYYQYSISFGNHRVSQSERWLIACKERTTRLLARRKYATNGRIISSNNYPNDQPLRPVVAGSMASVAAEAVCR</sequence>
<dbReference type="AlphaFoldDB" id="A0AAP5IDG3"/>
<dbReference type="RefSeq" id="WP_208341559.1">
    <property type="nucleotide sequence ID" value="NZ_CAWQFN010000921.1"/>
</dbReference>
<evidence type="ECO:0000313" key="4">
    <source>
        <dbReference type="Proteomes" id="UP000667802"/>
    </source>
</evidence>
<organism evidence="3 4">
    <name type="scientific">Aetokthonos hydrillicola Thurmond2011</name>
    <dbReference type="NCBI Taxonomy" id="2712845"/>
    <lineage>
        <taxon>Bacteria</taxon>
        <taxon>Bacillati</taxon>
        <taxon>Cyanobacteriota</taxon>
        <taxon>Cyanophyceae</taxon>
        <taxon>Nostocales</taxon>
        <taxon>Hapalosiphonaceae</taxon>
        <taxon>Aetokthonos</taxon>
    </lineage>
</organism>
<dbReference type="Proteomes" id="UP000667802">
    <property type="component" value="Unassembled WGS sequence"/>
</dbReference>
<protein>
    <recommendedName>
        <fullName evidence="2">Surface-adhesin protein E-like domain-containing protein</fullName>
    </recommendedName>
</protein>
<dbReference type="Pfam" id="PF16747">
    <property type="entry name" value="Adhesin_E"/>
    <property type="match status" value="1"/>
</dbReference>
<comment type="caution">
    <text evidence="3">The sequence shown here is derived from an EMBL/GenBank/DDBJ whole genome shotgun (WGS) entry which is preliminary data.</text>
</comment>
<reference evidence="4" key="1">
    <citation type="journal article" date="2021" name="Science">
        <title>Hunting the eagle killer: A cyanobacterial neurotoxin causes vacuolar myelinopathy.</title>
        <authorList>
            <person name="Breinlinger S."/>
            <person name="Phillips T.J."/>
            <person name="Haram B.N."/>
            <person name="Mares J."/>
            <person name="Martinez Yerena J.A."/>
            <person name="Hrouzek P."/>
            <person name="Sobotka R."/>
            <person name="Henderson W.M."/>
            <person name="Schmieder P."/>
            <person name="Williams S.M."/>
            <person name="Lauderdale J.D."/>
            <person name="Wilde H.D."/>
            <person name="Gerrin W."/>
            <person name="Kust A."/>
            <person name="Washington J.W."/>
            <person name="Wagner C."/>
            <person name="Geier B."/>
            <person name="Liebeke M."/>
            <person name="Enke H."/>
            <person name="Niedermeyer T.H.J."/>
            <person name="Wilde S.B."/>
        </authorList>
    </citation>
    <scope>NUCLEOTIDE SEQUENCE [LARGE SCALE GENOMIC DNA]</scope>
    <source>
        <strain evidence="4">Thurmond2011</strain>
    </source>
</reference>
<keyword evidence="4" id="KW-1185">Reference proteome</keyword>
<dbReference type="InterPro" id="IPR031939">
    <property type="entry name" value="Adhesin_E-like"/>
</dbReference>
<dbReference type="EMBL" id="JAALHA020000025">
    <property type="protein sequence ID" value="MDR9899588.1"/>
    <property type="molecule type" value="Genomic_DNA"/>
</dbReference>
<gene>
    <name evidence="3" type="ORF">G7B40_034275</name>
</gene>
<accession>A0AAP5IDG3</accession>
<feature type="signal peptide" evidence="1">
    <location>
        <begin position="1"/>
        <end position="21"/>
    </location>
</feature>